<dbReference type="PANTHER" id="PTHR43300">
    <property type="entry name" value="ACETYLTRANSFERASE"/>
    <property type="match status" value="1"/>
</dbReference>
<dbReference type="Gene3D" id="2.160.10.10">
    <property type="entry name" value="Hexapeptide repeat proteins"/>
    <property type="match status" value="1"/>
</dbReference>
<gene>
    <name evidence="2" type="ORF">CVM52_25445</name>
</gene>
<evidence type="ECO:0000313" key="3">
    <source>
        <dbReference type="Proteomes" id="UP000231553"/>
    </source>
</evidence>
<keyword evidence="3" id="KW-1185">Reference proteome</keyword>
<dbReference type="NCBIfam" id="TIGR03308">
    <property type="entry name" value="phn_thr-fam"/>
    <property type="match status" value="1"/>
</dbReference>
<reference evidence="2 3" key="1">
    <citation type="journal article" date="2018" name="Int. J. Syst. Evol. Microbiol.">
        <title>Pseudooceanicola lipolyticus sp. nov., a marine alphaproteobacterium, reclassification of Oceanicola flagellatus as Pseudooceanicola flagellatus comb. nov. and emended description of the genus Pseudooceanicola.</title>
        <authorList>
            <person name="Huang M.-M."/>
            <person name="Guo L.-L."/>
            <person name="Wu Y.-H."/>
            <person name="Lai Q.-L."/>
            <person name="Shao Z.-Z."/>
            <person name="Wang C.-S."/>
            <person name="Wu M."/>
            <person name="Xu X.-W."/>
        </authorList>
    </citation>
    <scope>NUCLEOTIDE SEQUENCE [LARGE SCALE GENOMIC DNA]</scope>
    <source>
        <strain evidence="2 3">157</strain>
    </source>
</reference>
<accession>A0A2M8ITH9</accession>
<keyword evidence="2" id="KW-0808">Transferase</keyword>
<protein>
    <submittedName>
        <fullName evidence="2">Chloramphenicol acetyltransferase</fullName>
    </submittedName>
</protein>
<sequence>MPRLKEDSPVIEPDCDITETDFGRFCEVKRGSRVALSSFGDYSYCDRYCDIANATIGNFANIASFVRIGATDHPLDRASLHHFMYRSDDLWDDAERDAAFFAHRRARRATIGHDTWLGHNCQIKPEITVGDGAVVASGAIVTRDVAPYTIVAGTPARPLRLRQPPEIAARLIALAWWDWDHATLRARLDDFRALPAEAFLEKYE</sequence>
<evidence type="ECO:0000256" key="1">
    <source>
        <dbReference type="ARBA" id="ARBA00007274"/>
    </source>
</evidence>
<dbReference type="OrthoDB" id="9815592at2"/>
<dbReference type="GO" id="GO:0016740">
    <property type="term" value="F:transferase activity"/>
    <property type="evidence" value="ECO:0007669"/>
    <property type="project" value="UniProtKB-KW"/>
</dbReference>
<dbReference type="Pfam" id="PF00132">
    <property type="entry name" value="Hexapep"/>
    <property type="match status" value="1"/>
</dbReference>
<evidence type="ECO:0000313" key="2">
    <source>
        <dbReference type="EMBL" id="PJE33823.1"/>
    </source>
</evidence>
<dbReference type="InterPro" id="IPR011004">
    <property type="entry name" value="Trimer_LpxA-like_sf"/>
</dbReference>
<dbReference type="Proteomes" id="UP000231553">
    <property type="component" value="Unassembled WGS sequence"/>
</dbReference>
<proteinExistence type="inferred from homology"/>
<dbReference type="InterPro" id="IPR001451">
    <property type="entry name" value="Hexapep"/>
</dbReference>
<dbReference type="AlphaFoldDB" id="A0A2M8ITH9"/>
<dbReference type="EMBL" id="PGTB01000317">
    <property type="protein sequence ID" value="PJE33823.1"/>
    <property type="molecule type" value="Genomic_DNA"/>
</dbReference>
<dbReference type="RefSeq" id="WP_100165037.1">
    <property type="nucleotide sequence ID" value="NZ_PGTB01000317.1"/>
</dbReference>
<dbReference type="InterPro" id="IPR017694">
    <property type="entry name" value="Phosphonate_tfrase_rpt"/>
</dbReference>
<dbReference type="InterPro" id="IPR050179">
    <property type="entry name" value="Trans_hexapeptide_repeat"/>
</dbReference>
<dbReference type="CDD" id="cd03349">
    <property type="entry name" value="LbH_XAT"/>
    <property type="match status" value="1"/>
</dbReference>
<comment type="similarity">
    <text evidence="1">Belongs to the transferase hexapeptide repeat family.</text>
</comment>
<name>A0A2M8ITH9_9RHOB</name>
<organism evidence="2 3">
    <name type="scientific">Pseudooceanicola lipolyticus</name>
    <dbReference type="NCBI Taxonomy" id="2029104"/>
    <lineage>
        <taxon>Bacteria</taxon>
        <taxon>Pseudomonadati</taxon>
        <taxon>Pseudomonadota</taxon>
        <taxon>Alphaproteobacteria</taxon>
        <taxon>Rhodobacterales</taxon>
        <taxon>Paracoccaceae</taxon>
        <taxon>Pseudooceanicola</taxon>
    </lineage>
</organism>
<dbReference type="SUPFAM" id="SSF51161">
    <property type="entry name" value="Trimeric LpxA-like enzymes"/>
    <property type="match status" value="1"/>
</dbReference>
<comment type="caution">
    <text evidence="2">The sequence shown here is derived from an EMBL/GenBank/DDBJ whole genome shotgun (WGS) entry which is preliminary data.</text>
</comment>
<dbReference type="PANTHER" id="PTHR43300:SF11">
    <property type="entry name" value="ACETYLTRANSFERASE RV3034C-RELATED"/>
    <property type="match status" value="1"/>
</dbReference>